<dbReference type="Pfam" id="PF01370">
    <property type="entry name" value="Epimerase"/>
    <property type="match status" value="1"/>
</dbReference>
<dbReference type="RefSeq" id="WP_165094446.1">
    <property type="nucleotide sequence ID" value="NZ_CP049056.1"/>
</dbReference>
<reference evidence="4 5" key="1">
    <citation type="submission" date="2020-02" db="EMBL/GenBank/DDBJ databases">
        <title>complete genome sequence of Rhodobacteraceae bacterium.</title>
        <authorList>
            <person name="Park J."/>
            <person name="Kim Y.-S."/>
            <person name="Kim K.-H."/>
        </authorList>
    </citation>
    <scope>NUCLEOTIDE SEQUENCE [LARGE SCALE GENOMIC DNA]</scope>
    <source>
        <strain evidence="4 5">RR4-56</strain>
    </source>
</reference>
<keyword evidence="1" id="KW-0521">NADP</keyword>
<evidence type="ECO:0000256" key="2">
    <source>
        <dbReference type="ARBA" id="ARBA00023277"/>
    </source>
</evidence>
<dbReference type="NCBIfam" id="NF043036">
    <property type="entry name" value="ErythonDh"/>
    <property type="match status" value="1"/>
</dbReference>
<dbReference type="InterPro" id="IPR050005">
    <property type="entry name" value="DenD"/>
</dbReference>
<dbReference type="Gene3D" id="3.40.50.720">
    <property type="entry name" value="NAD(P)-binding Rossmann-like Domain"/>
    <property type="match status" value="1"/>
</dbReference>
<protein>
    <submittedName>
        <fullName evidence="4">SDR family oxidoreductase</fullName>
    </submittedName>
</protein>
<accession>A0A7L5BVV1</accession>
<evidence type="ECO:0000259" key="3">
    <source>
        <dbReference type="Pfam" id="PF01370"/>
    </source>
</evidence>
<dbReference type="EMBL" id="CP049056">
    <property type="protein sequence ID" value="QIE54346.1"/>
    <property type="molecule type" value="Genomic_DNA"/>
</dbReference>
<dbReference type="KEGG" id="hdh:G5B40_02145"/>
<keyword evidence="2" id="KW-0119">Carbohydrate metabolism</keyword>
<evidence type="ECO:0000313" key="5">
    <source>
        <dbReference type="Proteomes" id="UP000503336"/>
    </source>
</evidence>
<sequence>MRVLITGGGGFLGVKLAKALAKKGEIRGREITHMTQADLFAPEPVKADFEVEGVALDIGDRASVDAAFAAKPDAVFHLAAVVSGQAEAEFDIGLRVNLHGTLNILEAARHAGNQPIVVFTSSVAVYGGEIPDVIDDFTILNPQTSYGAQKAATEMMLTDYSRKGFIDGRGLRLPTVTVRPGKPNAAASSFMSSIFREPLQGESANCPVSEDYPIWFSAPRTVVANLVHAAEPPAEAWGENRCLALPGLTNTVREMVEAMTNVAGSNAAGLITWNPDPFVQKICDGWRAHLKPEKALRLGFHQDKSFEDNIRWFIEDDIRR</sequence>
<dbReference type="Gene3D" id="3.90.25.10">
    <property type="entry name" value="UDP-galactose 4-epimerase, domain 1"/>
    <property type="match status" value="1"/>
</dbReference>
<dbReference type="InterPro" id="IPR001509">
    <property type="entry name" value="Epimerase_deHydtase"/>
</dbReference>
<dbReference type="GO" id="GO:0016491">
    <property type="term" value="F:oxidoreductase activity"/>
    <property type="evidence" value="ECO:0007669"/>
    <property type="project" value="InterPro"/>
</dbReference>
<dbReference type="AlphaFoldDB" id="A0A7L5BVV1"/>
<dbReference type="Proteomes" id="UP000503336">
    <property type="component" value="Chromosome"/>
</dbReference>
<dbReference type="SUPFAM" id="SSF51735">
    <property type="entry name" value="NAD(P)-binding Rossmann-fold domains"/>
    <property type="match status" value="1"/>
</dbReference>
<dbReference type="PANTHER" id="PTHR43103">
    <property type="entry name" value="NUCLEOSIDE-DIPHOSPHATE-SUGAR EPIMERASE"/>
    <property type="match status" value="1"/>
</dbReference>
<gene>
    <name evidence="4" type="ORF">G5B40_02145</name>
</gene>
<proteinExistence type="predicted"/>
<evidence type="ECO:0000313" key="4">
    <source>
        <dbReference type="EMBL" id="QIE54346.1"/>
    </source>
</evidence>
<feature type="domain" description="NAD-dependent epimerase/dehydratase" evidence="3">
    <location>
        <begin position="3"/>
        <end position="205"/>
    </location>
</feature>
<name>A0A7L5BVV1_9RHOB</name>
<organism evidence="4 5">
    <name type="scientific">Pikeienuella piscinae</name>
    <dbReference type="NCBI Taxonomy" id="2748098"/>
    <lineage>
        <taxon>Bacteria</taxon>
        <taxon>Pseudomonadati</taxon>
        <taxon>Pseudomonadota</taxon>
        <taxon>Alphaproteobacteria</taxon>
        <taxon>Rhodobacterales</taxon>
        <taxon>Paracoccaceae</taxon>
        <taxon>Pikeienuella</taxon>
    </lineage>
</organism>
<evidence type="ECO:0000256" key="1">
    <source>
        <dbReference type="ARBA" id="ARBA00022857"/>
    </source>
</evidence>
<dbReference type="PANTHER" id="PTHR43103:SF3">
    <property type="entry name" value="ADP-L-GLYCERO-D-MANNO-HEPTOSE-6-EPIMERASE"/>
    <property type="match status" value="1"/>
</dbReference>
<dbReference type="CDD" id="cd05238">
    <property type="entry name" value="Gne_like_SDR_e"/>
    <property type="match status" value="1"/>
</dbReference>
<keyword evidence="5" id="KW-1185">Reference proteome</keyword>
<dbReference type="InterPro" id="IPR036291">
    <property type="entry name" value="NAD(P)-bd_dom_sf"/>
</dbReference>